<gene>
    <name evidence="1" type="ORF">pipiens_007803</name>
</gene>
<name>A0ABD1DLY7_CULPP</name>
<protein>
    <submittedName>
        <fullName evidence="1">Uncharacterized protein</fullName>
    </submittedName>
</protein>
<dbReference type="EMBL" id="JBEHCU010005394">
    <property type="protein sequence ID" value="KAL1399967.1"/>
    <property type="molecule type" value="Genomic_DNA"/>
</dbReference>
<evidence type="ECO:0000313" key="2">
    <source>
        <dbReference type="Proteomes" id="UP001562425"/>
    </source>
</evidence>
<proteinExistence type="predicted"/>
<dbReference type="AlphaFoldDB" id="A0ABD1DLY7"/>
<comment type="caution">
    <text evidence="1">The sequence shown here is derived from an EMBL/GenBank/DDBJ whole genome shotgun (WGS) entry which is preliminary data.</text>
</comment>
<accession>A0ABD1DLY7</accession>
<sequence length="98" mass="11237">MFVVKIFRVDEIYYDTSPCTDGRYLVQKVAPAIQLWTVRGSLDWAFFRTSLTPRRPSQPKCSSFILVSLVRRRQVQDHHQGGGFTARIIASSRHLAVV</sequence>
<dbReference type="Proteomes" id="UP001562425">
    <property type="component" value="Unassembled WGS sequence"/>
</dbReference>
<evidence type="ECO:0000313" key="1">
    <source>
        <dbReference type="EMBL" id="KAL1399967.1"/>
    </source>
</evidence>
<keyword evidence="2" id="KW-1185">Reference proteome</keyword>
<reference evidence="1 2" key="1">
    <citation type="submission" date="2024-05" db="EMBL/GenBank/DDBJ databases">
        <title>Culex pipiens pipiens assembly and annotation.</title>
        <authorList>
            <person name="Alout H."/>
            <person name="Durand T."/>
        </authorList>
    </citation>
    <scope>NUCLEOTIDE SEQUENCE [LARGE SCALE GENOMIC DNA]</scope>
    <source>
        <strain evidence="1">HA-2024</strain>
        <tissue evidence="1">Whole body</tissue>
    </source>
</reference>
<organism evidence="1 2">
    <name type="scientific">Culex pipiens pipiens</name>
    <name type="common">Northern house mosquito</name>
    <dbReference type="NCBI Taxonomy" id="38569"/>
    <lineage>
        <taxon>Eukaryota</taxon>
        <taxon>Metazoa</taxon>
        <taxon>Ecdysozoa</taxon>
        <taxon>Arthropoda</taxon>
        <taxon>Hexapoda</taxon>
        <taxon>Insecta</taxon>
        <taxon>Pterygota</taxon>
        <taxon>Neoptera</taxon>
        <taxon>Endopterygota</taxon>
        <taxon>Diptera</taxon>
        <taxon>Nematocera</taxon>
        <taxon>Culicoidea</taxon>
        <taxon>Culicidae</taxon>
        <taxon>Culicinae</taxon>
        <taxon>Culicini</taxon>
        <taxon>Culex</taxon>
        <taxon>Culex</taxon>
    </lineage>
</organism>